<dbReference type="EnsemblPlants" id="ORGLA06G0142000.1">
    <property type="protein sequence ID" value="ORGLA06G0142000.1"/>
    <property type="gene ID" value="ORGLA06G0142000"/>
</dbReference>
<dbReference type="Gramene" id="ORGLA06G0142000.1">
    <property type="protein sequence ID" value="ORGLA06G0142000.1"/>
    <property type="gene ID" value="ORGLA06G0142000"/>
</dbReference>
<reference evidence="1 2" key="2">
    <citation type="submission" date="2018-04" db="EMBL/GenBank/DDBJ databases">
        <title>OglaRS2 (Oryza glaberrima Reference Sequence Version 2).</title>
        <authorList>
            <person name="Zhang J."/>
            <person name="Kudrna D."/>
            <person name="Lee S."/>
            <person name="Talag J."/>
            <person name="Rajasekar S."/>
            <person name="Wing R.A."/>
        </authorList>
    </citation>
    <scope>NUCLEOTIDE SEQUENCE [LARGE SCALE GENOMIC DNA]</scope>
    <source>
        <strain evidence="1 2">cv. IRGC 96717</strain>
    </source>
</reference>
<protein>
    <submittedName>
        <fullName evidence="1">Uncharacterized protein</fullName>
    </submittedName>
</protein>
<evidence type="ECO:0000313" key="1">
    <source>
        <dbReference type="EnsemblPlants" id="ORGLA06G0142000.1"/>
    </source>
</evidence>
<dbReference type="AlphaFoldDB" id="I1Q2Q7"/>
<dbReference type="Proteomes" id="UP000007306">
    <property type="component" value="Chromosome 6"/>
</dbReference>
<name>I1Q2Q7_ORYGL</name>
<organism evidence="1 2">
    <name type="scientific">Oryza glaberrima</name>
    <name type="common">African rice</name>
    <dbReference type="NCBI Taxonomy" id="4538"/>
    <lineage>
        <taxon>Eukaryota</taxon>
        <taxon>Viridiplantae</taxon>
        <taxon>Streptophyta</taxon>
        <taxon>Embryophyta</taxon>
        <taxon>Tracheophyta</taxon>
        <taxon>Spermatophyta</taxon>
        <taxon>Magnoliopsida</taxon>
        <taxon>Liliopsida</taxon>
        <taxon>Poales</taxon>
        <taxon>Poaceae</taxon>
        <taxon>BOP clade</taxon>
        <taxon>Oryzoideae</taxon>
        <taxon>Oryzeae</taxon>
        <taxon>Oryzinae</taxon>
        <taxon>Oryza</taxon>
    </lineage>
</organism>
<sequence length="131" mass="14302">MAAPPPRLDYPRSRCLRPTVRLAQLPHVVIESPCNNAMGHRPIAYKTTIPAGVTPSLLRWASASYRPPPTATVDGLLLCRVGFMLSPASASHQSPTIVVHITPTRGCTTSPPWPHHTASPRLHAAPRSFWF</sequence>
<accession>I1Q2Q7</accession>
<keyword evidence="2" id="KW-1185">Reference proteome</keyword>
<proteinExistence type="predicted"/>
<reference evidence="1" key="1">
    <citation type="submission" date="2015-06" db="UniProtKB">
        <authorList>
            <consortium name="EnsemblPlants"/>
        </authorList>
    </citation>
    <scope>IDENTIFICATION</scope>
</reference>
<evidence type="ECO:0000313" key="2">
    <source>
        <dbReference type="Proteomes" id="UP000007306"/>
    </source>
</evidence>
<dbReference type="HOGENOM" id="CLU_1930824_0_0_1"/>